<dbReference type="GO" id="GO:0005829">
    <property type="term" value="C:cytosol"/>
    <property type="evidence" value="ECO:0007669"/>
    <property type="project" value="TreeGrafter"/>
</dbReference>
<dbReference type="Pfam" id="PF01048">
    <property type="entry name" value="PNP_UDP_1"/>
    <property type="match status" value="1"/>
</dbReference>
<evidence type="ECO:0000313" key="4">
    <source>
        <dbReference type="Proteomes" id="UP000187283"/>
    </source>
</evidence>
<sequence>MPVFEMSDANFPVDAEGRTYHVECRRGDIANRVVTVGDPQRAKLMAKKFDKILLERSSHRGFLIITGIYKDVPITVVSIGMGLSMMDFFVRETRAVVDGPMSIIRFGSCGSICDAKPGNIIVCTSSYGIMRNYDHFTNPFKKAESPYLITDRVQGDPTLTLSLSTKLKNSMGKDSVFEGSNGCADSFYGSQGRLGSNFVDENENLIPTLKKKYSDAVSLEMEAHMLYHLAAVSKDAQSGEQSIKAACALIVFADRTGNEFITPEASQIAVEHCTEAIFNTLVEENFKGNNLHPVEGSVWEGSVPDAPIVSKQETPIETRAEEPKEPTPEAVKEASPEAVKEASPEAVKEASPEAVKEASPKAVKDETPEATEEDAEEEV</sequence>
<dbReference type="GO" id="GO:0006218">
    <property type="term" value="P:uridine catabolic process"/>
    <property type="evidence" value="ECO:0007669"/>
    <property type="project" value="TreeGrafter"/>
</dbReference>
<name>A0A1R1X0N1_9FUNG</name>
<evidence type="ECO:0000256" key="1">
    <source>
        <dbReference type="SAM" id="MobiDB-lite"/>
    </source>
</evidence>
<dbReference type="GO" id="GO:0004850">
    <property type="term" value="F:uridine phosphorylase activity"/>
    <property type="evidence" value="ECO:0007669"/>
    <property type="project" value="TreeGrafter"/>
</dbReference>
<evidence type="ECO:0000259" key="2">
    <source>
        <dbReference type="Pfam" id="PF01048"/>
    </source>
</evidence>
<dbReference type="AlphaFoldDB" id="A0A1R1X0N1"/>
<reference evidence="3 4" key="1">
    <citation type="submission" date="2017-01" db="EMBL/GenBank/DDBJ databases">
        <authorList>
            <person name="Mah S.A."/>
            <person name="Swanson W.J."/>
            <person name="Moy G.W."/>
            <person name="Vacquier V.D."/>
        </authorList>
    </citation>
    <scope>NUCLEOTIDE SEQUENCE [LARGE SCALE GENOMIC DNA]</scope>
    <source>
        <strain evidence="3 4">GSMNP</strain>
    </source>
</reference>
<evidence type="ECO:0000313" key="3">
    <source>
        <dbReference type="EMBL" id="OMJ08193.1"/>
    </source>
</evidence>
<dbReference type="EMBL" id="LSSN01005859">
    <property type="protein sequence ID" value="OMJ08193.1"/>
    <property type="molecule type" value="Genomic_DNA"/>
</dbReference>
<feature type="domain" description="Nucleoside phosphorylase" evidence="2">
    <location>
        <begin position="32"/>
        <end position="231"/>
    </location>
</feature>
<dbReference type="Gene3D" id="3.40.50.1580">
    <property type="entry name" value="Nucleoside phosphorylase domain"/>
    <property type="match status" value="1"/>
</dbReference>
<dbReference type="STRING" id="133412.A0A1R1X0N1"/>
<dbReference type="PANTHER" id="PTHR43691">
    <property type="entry name" value="URIDINE PHOSPHORYLASE"/>
    <property type="match status" value="1"/>
</dbReference>
<protein>
    <submittedName>
        <fullName evidence="3">Purine nucleoside phosphorylase DeoD-type</fullName>
    </submittedName>
</protein>
<comment type="caution">
    <text evidence="3">The sequence shown here is derived from an EMBL/GenBank/DDBJ whole genome shotgun (WGS) entry which is preliminary data.</text>
</comment>
<keyword evidence="4" id="KW-1185">Reference proteome</keyword>
<dbReference type="Proteomes" id="UP000187283">
    <property type="component" value="Unassembled WGS sequence"/>
</dbReference>
<dbReference type="InterPro" id="IPR000845">
    <property type="entry name" value="Nucleoside_phosphorylase_d"/>
</dbReference>
<dbReference type="OrthoDB" id="416752at2759"/>
<dbReference type="InterPro" id="IPR035994">
    <property type="entry name" value="Nucleoside_phosphorylase_sf"/>
</dbReference>
<proteinExistence type="predicted"/>
<accession>A0A1R1X0N1</accession>
<feature type="compositionally biased region" description="Acidic residues" evidence="1">
    <location>
        <begin position="368"/>
        <end position="379"/>
    </location>
</feature>
<dbReference type="CDD" id="cd17769">
    <property type="entry name" value="NP_TgUP-like"/>
    <property type="match status" value="1"/>
</dbReference>
<dbReference type="SUPFAM" id="SSF53167">
    <property type="entry name" value="Purine and uridine phosphorylases"/>
    <property type="match status" value="1"/>
</dbReference>
<feature type="region of interest" description="Disordered" evidence="1">
    <location>
        <begin position="297"/>
        <end position="379"/>
    </location>
</feature>
<feature type="compositionally biased region" description="Basic and acidic residues" evidence="1">
    <location>
        <begin position="314"/>
        <end position="367"/>
    </location>
</feature>
<gene>
    <name evidence="3" type="ORF">AYI70_g11705</name>
</gene>
<dbReference type="PANTHER" id="PTHR43691:SF14">
    <property type="entry name" value="URIDINE PHOSPHORYLASE"/>
    <property type="match status" value="1"/>
</dbReference>
<organism evidence="3 4">
    <name type="scientific">Smittium culicis</name>
    <dbReference type="NCBI Taxonomy" id="133412"/>
    <lineage>
        <taxon>Eukaryota</taxon>
        <taxon>Fungi</taxon>
        <taxon>Fungi incertae sedis</taxon>
        <taxon>Zoopagomycota</taxon>
        <taxon>Kickxellomycotina</taxon>
        <taxon>Harpellomycetes</taxon>
        <taxon>Harpellales</taxon>
        <taxon>Legeriomycetaceae</taxon>
        <taxon>Smittium</taxon>
    </lineage>
</organism>